<organism evidence="2 3">
    <name type="scientific">Mycoplasma marinum</name>
    <dbReference type="NCBI Taxonomy" id="1937190"/>
    <lineage>
        <taxon>Bacteria</taxon>
        <taxon>Bacillati</taxon>
        <taxon>Mycoplasmatota</taxon>
        <taxon>Mollicutes</taxon>
        <taxon>Mycoplasmataceae</taxon>
        <taxon>Mycoplasma</taxon>
    </lineage>
</organism>
<protein>
    <recommendedName>
        <fullName evidence="4">Lipoprotein</fullName>
    </recommendedName>
</protein>
<proteinExistence type="predicted"/>
<evidence type="ECO:0008006" key="4">
    <source>
        <dbReference type="Google" id="ProtNLM"/>
    </source>
</evidence>
<dbReference type="RefSeq" id="WP_131599526.1">
    <property type="nucleotide sequence ID" value="NZ_CBDBYK010000007.1"/>
</dbReference>
<accession>A0A4R0XQP1</accession>
<dbReference type="PROSITE" id="PS51257">
    <property type="entry name" value="PROKAR_LIPOPROTEIN"/>
    <property type="match status" value="1"/>
</dbReference>
<keyword evidence="1" id="KW-0732">Signal</keyword>
<name>A0A4R0XQP1_9MOLU</name>
<reference evidence="2 3" key="1">
    <citation type="submission" date="2018-02" db="EMBL/GenBank/DDBJ databases">
        <title>Mycoplasma marinum and Mycoplasma todarodis sp. nov., moderately halophilic and psychrotolerant mycoplasmas isolated from cephalopods.</title>
        <authorList>
            <person name="Viver T."/>
        </authorList>
    </citation>
    <scope>NUCLEOTIDE SEQUENCE [LARGE SCALE GENOMIC DNA]</scope>
    <source>
        <strain evidence="2 3">PE</strain>
    </source>
</reference>
<dbReference type="Proteomes" id="UP000294192">
    <property type="component" value="Unassembled WGS sequence"/>
</dbReference>
<sequence>MKKKYKVVLSTTALAAITTVGLSTVVACGSTKTESKAPNDSKAPKDPIDKVVQDDRLSKFRFDNKIYNTKVEAQKAQSKAINEKVSAELANNINKKKVYKYNGIEFLTQADLFNAYKIDHKIEKVSFIDEKNEIKDNSENKYKDIKGKLETNTSKVFTTNGKVYKTFDKAIAEYFKHSNGDGSGETFSNRMYDSKTKKFGGDKAVVGLNKPAFSGIGTKDGKVYVTNGNDKNSIIEDFYKKQVQGFTTHNKASDVAIYKQEILGAIDQFKKFYDDQADTQYTYFSFRADNQDTKITLPSGKKLTSKFYLYDSFEDESGGKKTDIKANTLKKEVIAASKLSDLKILWDILTTRTWNFKTYGTFWTGYTKRSVTFAKLPTFKPDNNWGTWGDSGVTHPWFDRYKSNNTEFNFNRRFELDGKWFETEKELLSFAKSNDALIKKAVNTAVENTKKDIAKNSDVALISFEDKTKAPKDAMPGIDKSPTPIVGDGSGNNYVNVLATSNGKLSKANTIIGKNYSKEQIDSFMKTHNSWINPINKKQTINVKNVTNDLKILKDGDAESTLTFNKNVKVGRVVQLKTQKTIQDQENVQFNKLSEEELFKKSLPQSTQVLVPSKDKYINPTTNKGFISREEFSKEIKTIISNEIDMKYIDDVLIEKTKKEAFKNVKIPKIIFNSANKKATIKQINLGNYYDIEYKIKKEGMSNDTNVTYKINSQGFTNGDELVIVVKDEDNELTRRVKVQGLKIDMIEFFKSKDTKLIKQKKTILEKVKQSGMAMLPKAKKTLAELKDAFKDYLSTDISLRDETKKQEIANKILKTKEIIDKDLFDQITTNKDSLSDLFVSELSKNGVFTGSISSDEKTVKQNIKGEINDLLDVVRVIIDHTFEFTANSIHWKPKWETPENFVTNSDSIDAAISKASNNKLEKDFLEKLKADKGNFFATKNDENESFKTSKDLMNEGQYKVYRDVVKGKPTVYHLVRSVNSRKINNTLRKNIDFSKFDEKATIDNFKIKPGGAADSFIKNVVENAKKRREAAAKDSDYYKKLGDKTLNFKELYGDKKVAKVSAPSKVDSYSGIGSILDQILPVIKPLIRGLLSTLINNFGGMIEGITGITGINNIIPAFNTVNGSLSEFIIKIENNISGMLTHVIGDTGHIVIDVEQNKDKITLNNYYSPEIRTVDKENYNKIIYRKDDIDEFWKRMEPFMDLLLEVLGSL</sequence>
<dbReference type="AlphaFoldDB" id="A0A4R0XQP1"/>
<evidence type="ECO:0000256" key="1">
    <source>
        <dbReference type="SAM" id="SignalP"/>
    </source>
</evidence>
<gene>
    <name evidence="2" type="ORF">C4B24_04265</name>
</gene>
<feature type="signal peptide" evidence="1">
    <location>
        <begin position="1"/>
        <end position="15"/>
    </location>
</feature>
<comment type="caution">
    <text evidence="2">The sequence shown here is derived from an EMBL/GenBank/DDBJ whole genome shotgun (WGS) entry which is preliminary data.</text>
</comment>
<evidence type="ECO:0000313" key="3">
    <source>
        <dbReference type="Proteomes" id="UP000294192"/>
    </source>
</evidence>
<feature type="chain" id="PRO_5020235930" description="Lipoprotein" evidence="1">
    <location>
        <begin position="16"/>
        <end position="1211"/>
    </location>
</feature>
<dbReference type="EMBL" id="PSZO01000026">
    <property type="protein sequence ID" value="TCG10670.1"/>
    <property type="molecule type" value="Genomic_DNA"/>
</dbReference>
<keyword evidence="3" id="KW-1185">Reference proteome</keyword>
<evidence type="ECO:0000313" key="2">
    <source>
        <dbReference type="EMBL" id="TCG10670.1"/>
    </source>
</evidence>
<dbReference type="OrthoDB" id="401766at2"/>